<dbReference type="GO" id="GO:0097120">
    <property type="term" value="P:receptor localization to synapse"/>
    <property type="evidence" value="ECO:0007669"/>
    <property type="project" value="TreeGrafter"/>
</dbReference>
<dbReference type="PROSITE" id="PS50052">
    <property type="entry name" value="GUANYLATE_KINASE_2"/>
    <property type="match status" value="2"/>
</dbReference>
<keyword evidence="4" id="KW-0472">Membrane</keyword>
<comment type="caution">
    <text evidence="10">The sequence shown here is derived from an EMBL/GenBank/DDBJ whole genome shotgun (WGS) entry which is preliminary data.</text>
</comment>
<dbReference type="InterPro" id="IPR001478">
    <property type="entry name" value="PDZ"/>
</dbReference>
<dbReference type="PANTHER" id="PTHR23119">
    <property type="entry name" value="DISCS LARGE"/>
    <property type="match status" value="1"/>
</dbReference>
<reference evidence="10" key="1">
    <citation type="submission" date="2021-02" db="EMBL/GenBank/DDBJ databases">
        <authorList>
            <person name="Nowell W R."/>
        </authorList>
    </citation>
    <scope>NUCLEOTIDE SEQUENCE</scope>
</reference>
<comment type="subcellular location">
    <subcellularLocation>
        <location evidence="1">Membrane</location>
    </subcellularLocation>
</comment>
<evidence type="ECO:0000259" key="7">
    <source>
        <dbReference type="PROSITE" id="PS50002"/>
    </source>
</evidence>
<feature type="region of interest" description="Disordered" evidence="6">
    <location>
        <begin position="477"/>
        <end position="551"/>
    </location>
</feature>
<dbReference type="Pfam" id="PF00625">
    <property type="entry name" value="Guanylate_kin"/>
    <property type="match status" value="2"/>
</dbReference>
<name>A0A813RNQ3_9BILA</name>
<dbReference type="SMART" id="SM00326">
    <property type="entry name" value="SH3"/>
    <property type="match status" value="1"/>
</dbReference>
<dbReference type="SUPFAM" id="SSF50044">
    <property type="entry name" value="SH3-domain"/>
    <property type="match status" value="1"/>
</dbReference>
<dbReference type="CDD" id="cd11861">
    <property type="entry name" value="SH3_DLG-like"/>
    <property type="match status" value="1"/>
</dbReference>
<feature type="domain" description="Guanylate kinase-like" evidence="8">
    <location>
        <begin position="566"/>
        <end position="731"/>
    </location>
</feature>
<dbReference type="GO" id="GO:0016323">
    <property type="term" value="C:basolateral plasma membrane"/>
    <property type="evidence" value="ECO:0007669"/>
    <property type="project" value="TreeGrafter"/>
</dbReference>
<dbReference type="SUPFAM" id="SSF52540">
    <property type="entry name" value="P-loop containing nucleoside triphosphate hydrolases"/>
    <property type="match status" value="3"/>
</dbReference>
<dbReference type="Gene3D" id="3.30.63.10">
    <property type="entry name" value="Guanylate Kinase phosphate binding domain"/>
    <property type="match status" value="1"/>
</dbReference>
<evidence type="ECO:0000313" key="11">
    <source>
        <dbReference type="Proteomes" id="UP000663891"/>
    </source>
</evidence>
<dbReference type="GO" id="GO:0043005">
    <property type="term" value="C:neuron projection"/>
    <property type="evidence" value="ECO:0007669"/>
    <property type="project" value="TreeGrafter"/>
</dbReference>
<dbReference type="EMBL" id="CAJNON010000017">
    <property type="protein sequence ID" value="CAF0787448.1"/>
    <property type="molecule type" value="Genomic_DNA"/>
</dbReference>
<dbReference type="AlphaFoldDB" id="A0A813RNQ3"/>
<accession>A0A813RNQ3</accession>
<dbReference type="GO" id="GO:0098609">
    <property type="term" value="P:cell-cell adhesion"/>
    <property type="evidence" value="ECO:0007669"/>
    <property type="project" value="TreeGrafter"/>
</dbReference>
<dbReference type="GO" id="GO:0019901">
    <property type="term" value="F:protein kinase binding"/>
    <property type="evidence" value="ECO:0007669"/>
    <property type="project" value="TreeGrafter"/>
</dbReference>
<protein>
    <submittedName>
        <fullName evidence="10">Uncharacterized protein</fullName>
    </submittedName>
</protein>
<feature type="domain" description="PDZ" evidence="9">
    <location>
        <begin position="181"/>
        <end position="261"/>
    </location>
</feature>
<dbReference type="InterPro" id="IPR027417">
    <property type="entry name" value="P-loop_NTPase"/>
</dbReference>
<dbReference type="InterPro" id="IPR008145">
    <property type="entry name" value="GK/Ca_channel_bsu"/>
</dbReference>
<dbReference type="InterPro" id="IPR001452">
    <property type="entry name" value="SH3_domain"/>
</dbReference>
<dbReference type="SMART" id="SM00228">
    <property type="entry name" value="PDZ"/>
    <property type="match status" value="3"/>
</dbReference>
<sequence length="959" mass="107060">MNGTPTIESPAIAPIVTNNPTARPPSNIKENSKRQATPTPFSQIADVQDGGGGGGGAVQNNRPNIPAINSPIDITQFNYDDHWQEIEVELDRGPGVGLGFSIAGGIDTPCISDSPAVVITRITEGGLADRDQRLKLHDIILRVNEMDFTQIEHQAAVDGLKAAGNHVSLSIRRLSPPVMEEIQLNRPPNAHLGFSIAGGISHEHVKGDYGIFITNIIPGGIADKNGRLKVGDRLMHVQSLKNGYDLQFVEHKHAVESIRRACDEGLTITLLVGHPTDYSGLADTTIQPINGHRSPIQNDDQGDLPLERRVLLRRSPNGFGFNIVGGDGDEGIYISFIQTGGVADKSGELRKGDRILSVNNIDFRGVTHEDAATVLKNCGDTAELHVIYKYDDFIRFENRIDERRSKMTGEIAGSTGSLKTSTKRQFFVRAEFDYDPSKDPSIPGDRGLSFHAGDILYVTNAADDSWWQAKRVTDGQEEEELGIIPSKSRVEKKERARQKRVNFNQGSNSRSNTLDRDKKKKKKFGLFGKSGDRKDAQSGDESDNEQDNLEPVPSYELVSQHEVTHTRPIIIFGPFKELLNDQLLNDRPDKFANCVPHTSRSKREKEVDGREYYFVPTREQMEKDIQNYLFIEAGEYGGNLYGTSVNAVREVANSGKHCILDVSGHAIRRLTTAGLYPVAFNSRSNTLDRDKKKKKKFGLFGKSGDRKDAQSGDESDNEQDNLEPVPSYELVSQHEVTHTRPIIIFGPFKELLNDQLLNDRPDKFANCVPHTSRSKREKEVDGREYYFVPTREQMEKDIQNYLFIEAGEYGGNLYGTSVNAVREVANSGKHCILDVSGHAIRRLTTAGLYPVALFVKPRDVKWIFGHAIRRLTTAGLYPVALFVKPRDVKWILDNMGDEANEERAQQIYEKSIKIEQQFGDVLTSVIEDETLGDVYDHICEVIDREQSLDHVWVPTKEKL</sequence>
<dbReference type="FunFam" id="3.30.63.10:FF:000001">
    <property type="entry name" value="Disks large homolog 1 isoform 2"/>
    <property type="match status" value="2"/>
</dbReference>
<dbReference type="Gene3D" id="3.40.50.300">
    <property type="entry name" value="P-loop containing nucleotide triphosphate hydrolases"/>
    <property type="match status" value="3"/>
</dbReference>
<dbReference type="PROSITE" id="PS50002">
    <property type="entry name" value="SH3"/>
    <property type="match status" value="1"/>
</dbReference>
<dbReference type="InterPro" id="IPR036028">
    <property type="entry name" value="SH3-like_dom_sf"/>
</dbReference>
<keyword evidence="3" id="KW-0677">Repeat</keyword>
<evidence type="ECO:0000256" key="3">
    <source>
        <dbReference type="ARBA" id="ARBA00022737"/>
    </source>
</evidence>
<evidence type="ECO:0000313" key="10">
    <source>
        <dbReference type="EMBL" id="CAF0787448.1"/>
    </source>
</evidence>
<dbReference type="GO" id="GO:0043113">
    <property type="term" value="P:receptor clustering"/>
    <property type="evidence" value="ECO:0007669"/>
    <property type="project" value="TreeGrafter"/>
</dbReference>
<evidence type="ECO:0000256" key="1">
    <source>
        <dbReference type="ARBA" id="ARBA00004370"/>
    </source>
</evidence>
<feature type="domain" description="PDZ" evidence="9">
    <location>
        <begin position="309"/>
        <end position="390"/>
    </location>
</feature>
<feature type="domain" description="PDZ" evidence="9">
    <location>
        <begin position="87"/>
        <end position="175"/>
    </location>
</feature>
<feature type="region of interest" description="Disordered" evidence="6">
    <location>
        <begin position="1"/>
        <end position="67"/>
    </location>
</feature>
<feature type="compositionally biased region" description="Polar residues" evidence="6">
    <location>
        <begin position="501"/>
        <end position="512"/>
    </location>
</feature>
<dbReference type="PANTHER" id="PTHR23119:SF51">
    <property type="entry name" value="DISKS LARGE 1 TUMOR SUPPRESSOR PROTEIN"/>
    <property type="match status" value="1"/>
</dbReference>
<dbReference type="Proteomes" id="UP000663891">
    <property type="component" value="Unassembled WGS sequence"/>
</dbReference>
<dbReference type="GO" id="GO:0031594">
    <property type="term" value="C:neuromuscular junction"/>
    <property type="evidence" value="ECO:0007669"/>
    <property type="project" value="TreeGrafter"/>
</dbReference>
<feature type="domain" description="SH3" evidence="7">
    <location>
        <begin position="423"/>
        <end position="494"/>
    </location>
</feature>
<keyword evidence="2 5" id="KW-0728">SH3 domain</keyword>
<dbReference type="Gene3D" id="2.30.30.40">
    <property type="entry name" value="SH3 Domains"/>
    <property type="match status" value="1"/>
</dbReference>
<evidence type="ECO:0000256" key="2">
    <source>
        <dbReference type="ARBA" id="ARBA00022443"/>
    </source>
</evidence>
<dbReference type="Gene3D" id="2.30.42.10">
    <property type="match status" value="3"/>
</dbReference>
<dbReference type="SMART" id="SM00072">
    <property type="entry name" value="GuKc"/>
    <property type="match status" value="2"/>
</dbReference>
<dbReference type="PROSITE" id="PS50106">
    <property type="entry name" value="PDZ"/>
    <property type="match status" value="3"/>
</dbReference>
<evidence type="ECO:0000259" key="9">
    <source>
        <dbReference type="PROSITE" id="PS50106"/>
    </source>
</evidence>
<organism evidence="10 11">
    <name type="scientific">Adineta steineri</name>
    <dbReference type="NCBI Taxonomy" id="433720"/>
    <lineage>
        <taxon>Eukaryota</taxon>
        <taxon>Metazoa</taxon>
        <taxon>Spiralia</taxon>
        <taxon>Gnathifera</taxon>
        <taxon>Rotifera</taxon>
        <taxon>Eurotatoria</taxon>
        <taxon>Bdelloidea</taxon>
        <taxon>Adinetida</taxon>
        <taxon>Adinetidae</taxon>
        <taxon>Adineta</taxon>
    </lineage>
</organism>
<dbReference type="InterPro" id="IPR050614">
    <property type="entry name" value="Synaptic_Scaffolding_LAP-MAGUK"/>
</dbReference>
<dbReference type="InterPro" id="IPR020590">
    <property type="entry name" value="Guanylate_kinase_CS"/>
</dbReference>
<dbReference type="InterPro" id="IPR036034">
    <property type="entry name" value="PDZ_sf"/>
</dbReference>
<feature type="compositionally biased region" description="Acidic residues" evidence="6">
    <location>
        <begin position="538"/>
        <end position="548"/>
    </location>
</feature>
<dbReference type="GO" id="GO:0007268">
    <property type="term" value="P:chemical synaptic transmission"/>
    <property type="evidence" value="ECO:0007669"/>
    <property type="project" value="TreeGrafter"/>
</dbReference>
<feature type="domain" description="Guanylate kinase-like" evidence="8">
    <location>
        <begin position="739"/>
        <end position="943"/>
    </location>
</feature>
<gene>
    <name evidence="10" type="ORF">VCS650_LOCUS3294</name>
</gene>
<dbReference type="SUPFAM" id="SSF50156">
    <property type="entry name" value="PDZ domain-like"/>
    <property type="match status" value="3"/>
</dbReference>
<dbReference type="InterPro" id="IPR008144">
    <property type="entry name" value="Guanylate_kin-like_dom"/>
</dbReference>
<feature type="region of interest" description="Disordered" evidence="6">
    <location>
        <begin position="698"/>
        <end position="724"/>
    </location>
</feature>
<proteinExistence type="predicted"/>
<dbReference type="Pfam" id="PF00595">
    <property type="entry name" value="PDZ"/>
    <property type="match status" value="3"/>
</dbReference>
<evidence type="ECO:0000256" key="5">
    <source>
        <dbReference type="PROSITE-ProRule" id="PRU00192"/>
    </source>
</evidence>
<dbReference type="PROSITE" id="PS00856">
    <property type="entry name" value="GUANYLATE_KINASE_1"/>
    <property type="match status" value="2"/>
</dbReference>
<evidence type="ECO:0000256" key="6">
    <source>
        <dbReference type="SAM" id="MobiDB-lite"/>
    </source>
</evidence>
<dbReference type="GO" id="GO:0099072">
    <property type="term" value="P:regulation of postsynaptic membrane neurotransmitter receptor levels"/>
    <property type="evidence" value="ECO:0007669"/>
    <property type="project" value="TreeGrafter"/>
</dbReference>
<feature type="compositionally biased region" description="Acidic residues" evidence="6">
    <location>
        <begin position="711"/>
        <end position="721"/>
    </location>
</feature>
<evidence type="ECO:0000259" key="8">
    <source>
        <dbReference type="PROSITE" id="PS50052"/>
    </source>
</evidence>
<dbReference type="GO" id="GO:0045197">
    <property type="term" value="P:establishment or maintenance of epithelial cell apical/basal polarity"/>
    <property type="evidence" value="ECO:0007669"/>
    <property type="project" value="TreeGrafter"/>
</dbReference>
<evidence type="ECO:0000256" key="4">
    <source>
        <dbReference type="ARBA" id="ARBA00023136"/>
    </source>
</evidence>
<dbReference type="GO" id="GO:0098839">
    <property type="term" value="C:postsynaptic density membrane"/>
    <property type="evidence" value="ECO:0007669"/>
    <property type="project" value="TreeGrafter"/>
</dbReference>
<dbReference type="OrthoDB" id="78824at2759"/>
<dbReference type="Pfam" id="PF07653">
    <property type="entry name" value="SH3_2"/>
    <property type="match status" value="1"/>
</dbReference>